<gene>
    <name evidence="2" type="ORF">MVEN_00534100</name>
</gene>
<feature type="region of interest" description="Disordered" evidence="1">
    <location>
        <begin position="39"/>
        <end position="84"/>
    </location>
</feature>
<protein>
    <submittedName>
        <fullName evidence="2">Uncharacterized protein</fullName>
    </submittedName>
</protein>
<dbReference type="OrthoDB" id="5343383at2759"/>
<dbReference type="Proteomes" id="UP000620124">
    <property type="component" value="Unassembled WGS sequence"/>
</dbReference>
<sequence>MADPAPRLYRPYPWPWIQPSILTTAVEEERHAANYWLDADLGKDDNSDGSDSEYVPSESSEGDASTSDSDEQMSDSTADEDISDSELTHIHTDAQAGWRSSPTLSMKALEEEEKLARQIKSLVKAEGDATAYNPEEPFSVHSSQHTFIQGQYLIYPDDGFDSLHVYKVGATSATFLYDQPSLHRPSGPSRAVLSGFAACTS</sequence>
<dbReference type="EMBL" id="JACAZI010000004">
    <property type="protein sequence ID" value="KAF7361895.1"/>
    <property type="molecule type" value="Genomic_DNA"/>
</dbReference>
<organism evidence="2 3">
    <name type="scientific">Mycena venus</name>
    <dbReference type="NCBI Taxonomy" id="2733690"/>
    <lineage>
        <taxon>Eukaryota</taxon>
        <taxon>Fungi</taxon>
        <taxon>Dikarya</taxon>
        <taxon>Basidiomycota</taxon>
        <taxon>Agaricomycotina</taxon>
        <taxon>Agaricomycetes</taxon>
        <taxon>Agaricomycetidae</taxon>
        <taxon>Agaricales</taxon>
        <taxon>Marasmiineae</taxon>
        <taxon>Mycenaceae</taxon>
        <taxon>Mycena</taxon>
    </lineage>
</organism>
<evidence type="ECO:0000313" key="2">
    <source>
        <dbReference type="EMBL" id="KAF7361895.1"/>
    </source>
</evidence>
<feature type="compositionally biased region" description="Polar residues" evidence="1">
    <location>
        <begin position="57"/>
        <end position="67"/>
    </location>
</feature>
<name>A0A8H6YQ48_9AGAR</name>
<dbReference type="AlphaFoldDB" id="A0A8H6YQ48"/>
<keyword evidence="3" id="KW-1185">Reference proteome</keyword>
<evidence type="ECO:0000256" key="1">
    <source>
        <dbReference type="SAM" id="MobiDB-lite"/>
    </source>
</evidence>
<proteinExistence type="predicted"/>
<reference evidence="2" key="1">
    <citation type="submission" date="2020-05" db="EMBL/GenBank/DDBJ databases">
        <title>Mycena genomes resolve the evolution of fungal bioluminescence.</title>
        <authorList>
            <person name="Tsai I.J."/>
        </authorList>
    </citation>
    <scope>NUCLEOTIDE SEQUENCE</scope>
    <source>
        <strain evidence="2">CCC161011</strain>
    </source>
</reference>
<comment type="caution">
    <text evidence="2">The sequence shown here is derived from an EMBL/GenBank/DDBJ whole genome shotgun (WGS) entry which is preliminary data.</text>
</comment>
<accession>A0A8H6YQ48</accession>
<feature type="compositionally biased region" description="Acidic residues" evidence="1">
    <location>
        <begin position="68"/>
        <end position="84"/>
    </location>
</feature>
<evidence type="ECO:0000313" key="3">
    <source>
        <dbReference type="Proteomes" id="UP000620124"/>
    </source>
</evidence>